<dbReference type="EMBL" id="UINC01033797">
    <property type="protein sequence ID" value="SVB23630.1"/>
    <property type="molecule type" value="Genomic_DNA"/>
</dbReference>
<feature type="domain" description="D-glutamate N-acetyltransferase-like N-terminal" evidence="2">
    <location>
        <begin position="38"/>
        <end position="131"/>
    </location>
</feature>
<dbReference type="Gene3D" id="3.40.50.720">
    <property type="entry name" value="NAD(P)-binding Rossmann-like Domain"/>
    <property type="match status" value="1"/>
</dbReference>
<dbReference type="InterPro" id="IPR035086">
    <property type="entry name" value="DgcN-like_C"/>
</dbReference>
<dbReference type="Pfam" id="PF17396">
    <property type="entry name" value="DUF1611_N"/>
    <property type="match status" value="1"/>
</dbReference>
<dbReference type="SUPFAM" id="SSF52540">
    <property type="entry name" value="P-loop containing nucleoside triphosphate hydrolases"/>
    <property type="match status" value="1"/>
</dbReference>
<accession>A0A382CC78</accession>
<feature type="domain" description="D-glutamate N-acetyltransferase-like C-terminal" evidence="1">
    <location>
        <begin position="139"/>
        <end position="203"/>
    </location>
</feature>
<reference evidence="3" key="1">
    <citation type="submission" date="2018-05" db="EMBL/GenBank/DDBJ databases">
        <authorList>
            <person name="Lanie J.A."/>
            <person name="Ng W.-L."/>
            <person name="Kazmierczak K.M."/>
            <person name="Andrzejewski T.M."/>
            <person name="Davidsen T.M."/>
            <person name="Wayne K.J."/>
            <person name="Tettelin H."/>
            <person name="Glass J.I."/>
            <person name="Rusch D."/>
            <person name="Podicherti R."/>
            <person name="Tsui H.-C.T."/>
            <person name="Winkler M.E."/>
        </authorList>
    </citation>
    <scope>NUCLEOTIDE SEQUENCE</scope>
</reference>
<protein>
    <recommendedName>
        <fullName evidence="4">DUF1611 domain-containing protein</fullName>
    </recommendedName>
</protein>
<evidence type="ECO:0000313" key="3">
    <source>
        <dbReference type="EMBL" id="SVB23630.1"/>
    </source>
</evidence>
<name>A0A382CC78_9ZZZZ</name>
<dbReference type="Pfam" id="PF07755">
    <property type="entry name" value="DUF1611"/>
    <property type="match status" value="1"/>
</dbReference>
<dbReference type="PANTHER" id="PTHR40690">
    <property type="entry name" value="GLL3100 PROTEIN"/>
    <property type="match status" value="1"/>
</dbReference>
<feature type="non-terminal residue" evidence="3">
    <location>
        <position position="203"/>
    </location>
</feature>
<organism evidence="3">
    <name type="scientific">marine metagenome</name>
    <dbReference type="NCBI Taxonomy" id="408172"/>
    <lineage>
        <taxon>unclassified sequences</taxon>
        <taxon>metagenomes</taxon>
        <taxon>ecological metagenomes</taxon>
    </lineage>
</organism>
<dbReference type="Gene3D" id="3.40.50.300">
    <property type="entry name" value="P-loop containing nucleotide triphosphate hydrolases"/>
    <property type="match status" value="1"/>
</dbReference>
<evidence type="ECO:0000259" key="1">
    <source>
        <dbReference type="Pfam" id="PF07755"/>
    </source>
</evidence>
<evidence type="ECO:0000259" key="2">
    <source>
        <dbReference type="Pfam" id="PF17396"/>
    </source>
</evidence>
<sequence length="203" mass="21951">MPKYAILASGAFDYILNKTGNMLIRYEPQSVVAVIDKENAGRSVQDILGYGGNIPVVGSFEDSIQYEPDTLVIGNAPQGGFISSEYRAEILSAIKNNCHVISGMHAFLKDDETICATAEEYGVNLIDLRKPPNPPHFPKGSWRERNIPVLLTVGTDCDTGKMTTAWEISVHLKKRGWNAKFIGTGQTGILLGGGVPIDAVTGD</sequence>
<dbReference type="PANTHER" id="PTHR40690:SF1">
    <property type="entry name" value="DUF1611 DOMAIN-CONTAINING PROTEIN"/>
    <property type="match status" value="1"/>
</dbReference>
<evidence type="ECO:0008006" key="4">
    <source>
        <dbReference type="Google" id="ProtNLM"/>
    </source>
</evidence>
<proteinExistence type="predicted"/>
<gene>
    <name evidence="3" type="ORF">METZ01_LOCUS176484</name>
</gene>
<dbReference type="AlphaFoldDB" id="A0A382CC78"/>
<dbReference type="InterPro" id="IPR011669">
    <property type="entry name" value="DgcN-like"/>
</dbReference>
<dbReference type="InterPro" id="IPR027417">
    <property type="entry name" value="P-loop_NTPase"/>
</dbReference>
<dbReference type="InterPro" id="IPR035402">
    <property type="entry name" value="DgcN-like_N"/>
</dbReference>